<evidence type="ECO:0000256" key="6">
    <source>
        <dbReference type="ARBA" id="ARBA00023242"/>
    </source>
</evidence>
<keyword evidence="7 8" id="KW-0687">Ribonucleoprotein</keyword>
<dbReference type="Pfam" id="PF17796">
    <property type="entry name" value="Vault_4"/>
    <property type="match status" value="1"/>
</dbReference>
<accession>A0AA35XCQ3</accession>
<gene>
    <name evidence="13" type="ORF">GBAR_LOCUS28782</name>
</gene>
<dbReference type="FunFam" id="2.30.30.560:FF:000001">
    <property type="entry name" value="major vault protein-like"/>
    <property type="match status" value="1"/>
</dbReference>
<dbReference type="GO" id="GO:0005634">
    <property type="term" value="C:nucleus"/>
    <property type="evidence" value="ECO:0007669"/>
    <property type="project" value="UniProtKB-SubCell"/>
</dbReference>
<sequence>MSWTRTAHVTQLVVVGTPSRQDNDKVIVGPEKMIVVPPRHYCVVENPAMKDKDGKPVFDTHGQIKLRHADQEIRVAQDPFPLFPGEVLKQIVTQLKVVPANTALRLRAVLDFVEEGGSKRTAGDEWLFEGPGTYIPYKEVVVEETIRATVIKPNQAIKLRARKETLDRDGNPRVTGEEWLVKKIGAYLPGAYEEVVELVDAYVLTEKVALHMRATRTFTDRNGVTHRNGEEWLIKMEDTEAHIPDVYEEVVGVTNITTLTNRQYCVILDPVGSDGKPQLGQRKLVKGEKSFFLEPGERLEKGIQNVYVLGEDEGLIMKAIEEHTDPDTGASRQPGDRWMIRGPQEYVPSVEVEVVTKQKAIPLDENEGIYARDIKTGKVRSVCGSTYMLTQDEELWEKHLPPAVEDLLSQAKDPSLTAPIDLGQQSLQRETKRGSSPSESRTTPPCRSTTTNRRRHVSCSGPTSSCWSRTSSSLSCLSPAGNPRSPMSSRPSASSWGPTSVPTSSPLRPRTTPDSLCNCPTTGILRWQTRGARRRRPRFSRCQTLSVTPAKPLPLGSEELWLGSSLTTFTRTRQRSFVPLFLV</sequence>
<dbReference type="InterPro" id="IPR041134">
    <property type="entry name" value="Vault_2"/>
</dbReference>
<evidence type="ECO:0000256" key="3">
    <source>
        <dbReference type="ARBA" id="ARBA00018296"/>
    </source>
</evidence>
<feature type="domain" description="Major vault protein repeat" evidence="10">
    <location>
        <begin position="149"/>
        <end position="190"/>
    </location>
</feature>
<comment type="subcellular location">
    <subcellularLocation>
        <location evidence="2 8">Cytoplasm</location>
    </subcellularLocation>
    <subcellularLocation>
        <location evidence="1">Nucleus</location>
    </subcellularLocation>
</comment>
<protein>
    <recommendedName>
        <fullName evidence="3">Major vault protein</fullName>
    </recommendedName>
</protein>
<evidence type="ECO:0000313" key="13">
    <source>
        <dbReference type="EMBL" id="CAI8052629.1"/>
    </source>
</evidence>
<feature type="domain" description="Major vault protein repeat" evidence="10">
    <location>
        <begin position="307"/>
        <end position="348"/>
    </location>
</feature>
<evidence type="ECO:0000256" key="2">
    <source>
        <dbReference type="ARBA" id="ARBA00004496"/>
    </source>
</evidence>
<dbReference type="GO" id="GO:0005737">
    <property type="term" value="C:cytoplasm"/>
    <property type="evidence" value="ECO:0007669"/>
    <property type="project" value="UniProtKB-SubCell"/>
</dbReference>
<evidence type="ECO:0000256" key="7">
    <source>
        <dbReference type="ARBA" id="ARBA00023274"/>
    </source>
</evidence>
<evidence type="ECO:0000256" key="4">
    <source>
        <dbReference type="ARBA" id="ARBA00022490"/>
    </source>
</evidence>
<dbReference type="Gene3D" id="2.30.30.550">
    <property type="entry name" value="Major Vault Protein repeat"/>
    <property type="match status" value="4"/>
</dbReference>
<evidence type="ECO:0000256" key="1">
    <source>
        <dbReference type="ARBA" id="ARBA00004123"/>
    </source>
</evidence>
<dbReference type="AlphaFoldDB" id="A0AA35XCQ3"/>
<proteinExistence type="predicted"/>
<feature type="domain" description="Major vault protein repeat" evidence="11">
    <location>
        <begin position="256"/>
        <end position="303"/>
    </location>
</feature>
<dbReference type="Pfam" id="PF17794">
    <property type="entry name" value="Vault_2"/>
    <property type="match status" value="2"/>
</dbReference>
<feature type="domain" description="Major vault protein repeat" evidence="11">
    <location>
        <begin position="33"/>
        <end position="90"/>
    </location>
</feature>
<dbReference type="InterPro" id="IPR039059">
    <property type="entry name" value="MVP"/>
</dbReference>
<keyword evidence="14" id="KW-1185">Reference proteome</keyword>
<dbReference type="InterPro" id="IPR043023">
    <property type="entry name" value="MVP_rep_sf"/>
</dbReference>
<evidence type="ECO:0000259" key="11">
    <source>
        <dbReference type="Pfam" id="PF17794"/>
    </source>
</evidence>
<organism evidence="13 14">
    <name type="scientific">Geodia barretti</name>
    <name type="common">Barrett's horny sponge</name>
    <dbReference type="NCBI Taxonomy" id="519541"/>
    <lineage>
        <taxon>Eukaryota</taxon>
        <taxon>Metazoa</taxon>
        <taxon>Porifera</taxon>
        <taxon>Demospongiae</taxon>
        <taxon>Heteroscleromorpha</taxon>
        <taxon>Tetractinellida</taxon>
        <taxon>Astrophorina</taxon>
        <taxon>Geodiidae</taxon>
        <taxon>Geodia</taxon>
    </lineage>
</organism>
<feature type="repeat" description="MVP" evidence="8">
    <location>
        <begin position="206"/>
        <end position="260"/>
    </location>
</feature>
<feature type="compositionally biased region" description="Low complexity" evidence="9">
    <location>
        <begin position="460"/>
        <end position="515"/>
    </location>
</feature>
<feature type="domain" description="Major vault protein repeat" evidence="10">
    <location>
        <begin position="202"/>
        <end position="245"/>
    </location>
</feature>
<dbReference type="InterPro" id="IPR041136">
    <property type="entry name" value="Vault_4"/>
</dbReference>
<dbReference type="InterPro" id="IPR002499">
    <property type="entry name" value="Vault_N"/>
</dbReference>
<dbReference type="InterPro" id="IPR043179">
    <property type="entry name" value="Vault_2_sf"/>
</dbReference>
<dbReference type="PANTHER" id="PTHR14165:SF3">
    <property type="entry name" value="MAJOR VAULT PROTEIN"/>
    <property type="match status" value="1"/>
</dbReference>
<dbReference type="EMBL" id="CASHTH010004028">
    <property type="protein sequence ID" value="CAI8052629.1"/>
    <property type="molecule type" value="Genomic_DNA"/>
</dbReference>
<feature type="repeat" description="MVP" evidence="8">
    <location>
        <begin position="262"/>
        <end position="310"/>
    </location>
</feature>
<keyword evidence="6" id="KW-0539">Nucleus</keyword>
<dbReference type="FunFam" id="2.30.30.550:FF:000001">
    <property type="entry name" value="major vault protein-like"/>
    <property type="match status" value="3"/>
</dbReference>
<feature type="compositionally biased region" description="Low complexity" evidence="9">
    <location>
        <begin position="435"/>
        <end position="451"/>
    </location>
</feature>
<feature type="domain" description="Major vault protein repeat" evidence="10">
    <location>
        <begin position="96"/>
        <end position="136"/>
    </location>
</feature>
<feature type="repeat" description="MVP" evidence="8">
    <location>
        <begin position="311"/>
        <end position="364"/>
    </location>
</feature>
<dbReference type="Gene3D" id="2.30.30.560">
    <property type="match status" value="2"/>
</dbReference>
<dbReference type="Proteomes" id="UP001174909">
    <property type="component" value="Unassembled WGS sequence"/>
</dbReference>
<dbReference type="PROSITE" id="PS51224">
    <property type="entry name" value="MVP"/>
    <property type="match status" value="7"/>
</dbReference>
<comment type="caution">
    <text evidence="13">The sequence shown here is derived from an EMBL/GenBank/DDBJ whole genome shotgun (WGS) entry which is preliminary data.</text>
</comment>
<dbReference type="Gene3D" id="2.30.30.620">
    <property type="match status" value="1"/>
</dbReference>
<reference evidence="13" key="1">
    <citation type="submission" date="2023-03" db="EMBL/GenBank/DDBJ databases">
        <authorList>
            <person name="Steffen K."/>
            <person name="Cardenas P."/>
        </authorList>
    </citation>
    <scope>NUCLEOTIDE SEQUENCE</scope>
</reference>
<feature type="repeat" description="MVP" evidence="8">
    <location>
        <begin position="39"/>
        <end position="99"/>
    </location>
</feature>
<evidence type="ECO:0000256" key="5">
    <source>
        <dbReference type="ARBA" id="ARBA00022737"/>
    </source>
</evidence>
<dbReference type="FunFam" id="2.30.30.560:FF:000002">
    <property type="entry name" value="Major vault protein-alpha"/>
    <property type="match status" value="1"/>
</dbReference>
<evidence type="ECO:0000256" key="9">
    <source>
        <dbReference type="SAM" id="MobiDB-lite"/>
    </source>
</evidence>
<name>A0AA35XCQ3_GEOBA</name>
<dbReference type="Pfam" id="PF01505">
    <property type="entry name" value="Vault"/>
    <property type="match status" value="4"/>
</dbReference>
<dbReference type="InterPro" id="IPR041139">
    <property type="entry name" value="MVP_rep_dom"/>
</dbReference>
<feature type="domain" description="Major vault protein repeat" evidence="12">
    <location>
        <begin position="360"/>
        <end position="411"/>
    </location>
</feature>
<evidence type="ECO:0000259" key="12">
    <source>
        <dbReference type="Pfam" id="PF17796"/>
    </source>
</evidence>
<keyword evidence="5" id="KW-0677">Repeat</keyword>
<evidence type="ECO:0000313" key="14">
    <source>
        <dbReference type="Proteomes" id="UP001174909"/>
    </source>
</evidence>
<feature type="repeat" description="MVP" evidence="8">
    <location>
        <begin position="153"/>
        <end position="205"/>
    </location>
</feature>
<feature type="region of interest" description="Disordered" evidence="9">
    <location>
        <begin position="416"/>
        <end position="516"/>
    </location>
</feature>
<feature type="repeat" description="MVP" evidence="8">
    <location>
        <begin position="100"/>
        <end position="152"/>
    </location>
</feature>
<feature type="repeat" description="MVP" evidence="8">
    <location>
        <begin position="365"/>
        <end position="417"/>
    </location>
</feature>
<evidence type="ECO:0000256" key="8">
    <source>
        <dbReference type="PROSITE-ProRule" id="PRU00571"/>
    </source>
</evidence>
<keyword evidence="4 8" id="KW-0963">Cytoplasm</keyword>
<dbReference type="PANTHER" id="PTHR14165">
    <property type="entry name" value="MAJOR VAULT PROTEIN"/>
    <property type="match status" value="1"/>
</dbReference>
<evidence type="ECO:0000259" key="10">
    <source>
        <dbReference type="Pfam" id="PF01505"/>
    </source>
</evidence>
<dbReference type="GO" id="GO:1990904">
    <property type="term" value="C:ribonucleoprotein complex"/>
    <property type="evidence" value="ECO:0007669"/>
    <property type="project" value="UniProtKB-UniRule"/>
</dbReference>